<feature type="region of interest" description="Disordered" evidence="1">
    <location>
        <begin position="30"/>
        <end position="55"/>
    </location>
</feature>
<keyword evidence="2" id="KW-0812">Transmembrane</keyword>
<dbReference type="PANTHER" id="PTHR40038">
    <property type="entry name" value="MEMBRANE-ASSOCIATED PROTEIN TCAA"/>
    <property type="match status" value="1"/>
</dbReference>
<dbReference type="Pfam" id="PF22813">
    <property type="entry name" value="TcaA_2nd"/>
    <property type="match status" value="1"/>
</dbReference>
<evidence type="ECO:0000259" key="3">
    <source>
        <dbReference type="Pfam" id="PF13240"/>
    </source>
</evidence>
<organism evidence="6 7">
    <name type="scientific">Macrococcus armenti</name>
    <dbReference type="NCBI Taxonomy" id="2875764"/>
    <lineage>
        <taxon>Bacteria</taxon>
        <taxon>Bacillati</taxon>
        <taxon>Bacillota</taxon>
        <taxon>Bacilli</taxon>
        <taxon>Bacillales</taxon>
        <taxon>Staphylococcaceae</taxon>
        <taxon>Macrococcus</taxon>
    </lineage>
</organism>
<proteinExistence type="predicted"/>
<feature type="domain" description="TcaA second" evidence="4">
    <location>
        <begin position="90"/>
        <end position="186"/>
    </location>
</feature>
<keyword evidence="7" id="KW-1185">Reference proteome</keyword>
<evidence type="ECO:0000313" key="7">
    <source>
        <dbReference type="Proteomes" id="UP000830343"/>
    </source>
</evidence>
<evidence type="ECO:0000313" key="6">
    <source>
        <dbReference type="EMBL" id="UOB20488.1"/>
    </source>
</evidence>
<evidence type="ECO:0000256" key="2">
    <source>
        <dbReference type="SAM" id="Phobius"/>
    </source>
</evidence>
<reference evidence="6" key="1">
    <citation type="submission" date="2022-03" db="EMBL/GenBank/DDBJ databases">
        <authorList>
            <person name="Vrbovska V."/>
            <person name="Kovarovic V."/>
            <person name="Botka T."/>
            <person name="Pantucek R."/>
        </authorList>
    </citation>
    <scope>NUCLEOTIDE SEQUENCE</scope>
    <source>
        <strain evidence="6">CCM 2609</strain>
    </source>
</reference>
<feature type="domain" description="Zinc-ribbon" evidence="3">
    <location>
        <begin position="3"/>
        <end position="25"/>
    </location>
</feature>
<dbReference type="RefSeq" id="WP_243365825.1">
    <property type="nucleotide sequence ID" value="NZ_CP094348.1"/>
</dbReference>
<keyword evidence="2" id="KW-0472">Membrane</keyword>
<name>A0ABY3ZUI3_9STAP</name>
<dbReference type="InterPro" id="IPR054530">
    <property type="entry name" value="TcaA_4th"/>
</dbReference>
<protein>
    <submittedName>
        <fullName evidence="6">Zinc-ribbon domain-containing protein</fullName>
    </submittedName>
</protein>
<dbReference type="Pfam" id="PF13240">
    <property type="entry name" value="Zn_Ribbon_1"/>
    <property type="match status" value="1"/>
</dbReference>
<evidence type="ECO:0000256" key="1">
    <source>
        <dbReference type="SAM" id="MobiDB-lite"/>
    </source>
</evidence>
<accession>A0ABY3ZUI3</accession>
<evidence type="ECO:0000259" key="4">
    <source>
        <dbReference type="Pfam" id="PF22813"/>
    </source>
</evidence>
<dbReference type="Proteomes" id="UP000830343">
    <property type="component" value="Chromosome"/>
</dbReference>
<gene>
    <name evidence="6" type="ORF">MRZ06_11060</name>
</gene>
<dbReference type="PANTHER" id="PTHR40038:SF1">
    <property type="entry name" value="MEMBRANE-ASSOCIATED PROTEIN TCAA"/>
    <property type="match status" value="1"/>
</dbReference>
<keyword evidence="2" id="KW-1133">Transmembrane helix</keyword>
<dbReference type="InterPro" id="IPR026870">
    <property type="entry name" value="Zinc_ribbon_dom"/>
</dbReference>
<reference evidence="6" key="2">
    <citation type="submission" date="2022-04" db="EMBL/GenBank/DDBJ databases">
        <title>Antimicrobial genetic elements in methicillin-resistant Macrococcus armenti.</title>
        <authorList>
            <person name="Keller J.E."/>
            <person name="Schwendener S."/>
            <person name="Pantucek R."/>
            <person name="Perreten V."/>
        </authorList>
    </citation>
    <scope>NUCLEOTIDE SEQUENCE</scope>
    <source>
        <strain evidence="6">CCM 2609</strain>
    </source>
</reference>
<feature type="transmembrane region" description="Helical" evidence="2">
    <location>
        <begin position="62"/>
        <end position="81"/>
    </location>
</feature>
<dbReference type="InterPro" id="IPR054529">
    <property type="entry name" value="TcaA_2nd"/>
</dbReference>
<feature type="domain" description="TcaA 4th" evidence="5">
    <location>
        <begin position="280"/>
        <end position="337"/>
    </location>
</feature>
<dbReference type="Pfam" id="PF22820">
    <property type="entry name" value="TcaA_3rd_4th"/>
    <property type="match status" value="1"/>
</dbReference>
<sequence length="517" mass="58996">MKYCINCGNEIKPGQKVCTKCGTPVEQKQVNNEVPKQQKPIPVHNSSPAPAPRKPMSKKTKIMLISALAGLILLIGLYKIIESQYDPVSVANKVSDAVKDKNADKLSELVISNGEDIDKSEAKAFIDYLYDNDEAHLFIENVKAHTKSMKETKYPTVTIYNEYENELLRVAQDGKTLGLFQKYAFSIPSHQISLDAREMSKLKYKLKGKEQSVDLESGKNVKLGTLPLGNYKIPATKEVEGKKFDGNLVVNMGDSMTVEEEFEYTYLQIHAENTYSLDDSTYKIFINGKEVENHEDNNVVGPFEIGEEIDVQAKGTADGKEFKSSKEKVKIEKTENNENQEVTVKFDDALISKFKSENYDKQMKKEEEQRDRRTIDIQGDEFINEYSKAIHIDEFKGVKVGMTKEEVEDLLGEDSSYIDSSKENMKAYGNMGIEYDDKEKVKRILIVPDSWETWDLENIEEFFGKPKYTEKNKDGETVYYIDGTRGNNFVFVIVMKDEETIKYLTQKPEEANDPWVN</sequence>
<dbReference type="EMBL" id="CP094348">
    <property type="protein sequence ID" value="UOB20488.1"/>
    <property type="molecule type" value="Genomic_DNA"/>
</dbReference>
<evidence type="ECO:0000259" key="5">
    <source>
        <dbReference type="Pfam" id="PF22820"/>
    </source>
</evidence>